<dbReference type="GO" id="GO:0045454">
    <property type="term" value="P:cell redox homeostasis"/>
    <property type="evidence" value="ECO:0007669"/>
    <property type="project" value="TreeGrafter"/>
</dbReference>
<dbReference type="GO" id="GO:0033554">
    <property type="term" value="P:cellular response to stress"/>
    <property type="evidence" value="ECO:0007669"/>
    <property type="project" value="TreeGrafter"/>
</dbReference>
<keyword evidence="2" id="KW-0575">Peroxidase</keyword>
<evidence type="ECO:0000256" key="3">
    <source>
        <dbReference type="ARBA" id="ARBA00022862"/>
    </source>
</evidence>
<reference evidence="8 9" key="1">
    <citation type="submission" date="2016-09" db="EMBL/GenBank/DDBJ databases">
        <title>Complete genome sequence of the Lysinibacillus sphaericus LMG 22257, a specie of Bacillus with ureolytic activity that can effectively biodeposit calcium carbonate.</title>
        <authorList>
            <person name="Yan W."/>
        </authorList>
    </citation>
    <scope>NUCLEOTIDE SEQUENCE [LARGE SCALE GENOMIC DNA]</scope>
    <source>
        <strain evidence="8 9">LMG 22257</strain>
    </source>
</reference>
<dbReference type="SUPFAM" id="SSF52833">
    <property type="entry name" value="Thioredoxin-like"/>
    <property type="match status" value="1"/>
</dbReference>
<keyword evidence="6" id="KW-0676">Redox-active center</keyword>
<evidence type="ECO:0000256" key="6">
    <source>
        <dbReference type="ARBA" id="ARBA00023284"/>
    </source>
</evidence>
<comment type="similarity">
    <text evidence="1">Belongs to the peroxiredoxin family. AhpC/Prx1 subfamily.</text>
</comment>
<dbReference type="InterPro" id="IPR036249">
    <property type="entry name" value="Thioredoxin-like_sf"/>
</dbReference>
<evidence type="ECO:0000313" key="8">
    <source>
        <dbReference type="EMBL" id="AOV08403.1"/>
    </source>
</evidence>
<keyword evidence="3" id="KW-0049">Antioxidant</keyword>
<protein>
    <submittedName>
        <fullName evidence="8">Thioredoxin</fullName>
    </submittedName>
</protein>
<dbReference type="PIRSF" id="PIRSF000239">
    <property type="entry name" value="AHPC"/>
    <property type="match status" value="1"/>
</dbReference>
<name>A0A1D8JI92_9BACL</name>
<evidence type="ECO:0000256" key="1">
    <source>
        <dbReference type="ARBA" id="ARBA00009796"/>
    </source>
</evidence>
<keyword evidence="9" id="KW-1185">Reference proteome</keyword>
<dbReference type="Pfam" id="PF00578">
    <property type="entry name" value="AhpC-TSA"/>
    <property type="match status" value="1"/>
</dbReference>
<dbReference type="InterPro" id="IPR050217">
    <property type="entry name" value="Peroxiredoxin"/>
</dbReference>
<keyword evidence="4" id="KW-0560">Oxidoreductase</keyword>
<sequence>MNVRMVGKQAPLFSMNAVMADKTFGKVSLEENMKNGKWTILFFYPLNFSFVSPTEITAMSDRYHEFEKLDTVIIGVSTDTIHTHLAWINTDRKDNGLEQLKFPLATDRNHVVSRKYAVLKEEEGMTLHGLFIIDPNGILQYQTMYRHQIGRDVDETLRVLQALKTAEQSTIR</sequence>
<dbReference type="PANTHER" id="PTHR10681:SF121">
    <property type="entry name" value="ALKYL HYDROPEROXIDE REDUCTASE C"/>
    <property type="match status" value="1"/>
</dbReference>
<dbReference type="Gene3D" id="3.40.30.10">
    <property type="entry name" value="Glutaredoxin"/>
    <property type="match status" value="1"/>
</dbReference>
<accession>A0A1D8JI92</accession>
<dbReference type="InterPro" id="IPR024706">
    <property type="entry name" value="Peroxiredoxin_AhpC-typ"/>
</dbReference>
<dbReference type="InterPro" id="IPR013766">
    <property type="entry name" value="Thioredoxin_domain"/>
</dbReference>
<evidence type="ECO:0000259" key="7">
    <source>
        <dbReference type="PROSITE" id="PS51352"/>
    </source>
</evidence>
<evidence type="ECO:0000256" key="4">
    <source>
        <dbReference type="ARBA" id="ARBA00023002"/>
    </source>
</evidence>
<proteinExistence type="inferred from homology"/>
<evidence type="ECO:0000256" key="2">
    <source>
        <dbReference type="ARBA" id="ARBA00022559"/>
    </source>
</evidence>
<dbReference type="AlphaFoldDB" id="A0A1D8JI92"/>
<dbReference type="FunFam" id="3.40.30.10:FF:000101">
    <property type="entry name" value="2-cys peroxiredoxin"/>
    <property type="match status" value="1"/>
</dbReference>
<dbReference type="KEGG" id="surl:BI350_13230"/>
<dbReference type="PROSITE" id="PS51352">
    <property type="entry name" value="THIOREDOXIN_2"/>
    <property type="match status" value="1"/>
</dbReference>
<keyword evidence="5" id="KW-1015">Disulfide bond</keyword>
<dbReference type="GO" id="GO:0042744">
    <property type="term" value="P:hydrogen peroxide catabolic process"/>
    <property type="evidence" value="ECO:0007669"/>
    <property type="project" value="TreeGrafter"/>
</dbReference>
<feature type="domain" description="Thioredoxin" evidence="7">
    <location>
        <begin position="4"/>
        <end position="165"/>
    </location>
</feature>
<dbReference type="GO" id="GO:0008379">
    <property type="term" value="F:thioredoxin peroxidase activity"/>
    <property type="evidence" value="ECO:0007669"/>
    <property type="project" value="TreeGrafter"/>
</dbReference>
<evidence type="ECO:0000256" key="5">
    <source>
        <dbReference type="ARBA" id="ARBA00023157"/>
    </source>
</evidence>
<dbReference type="Proteomes" id="UP000185746">
    <property type="component" value="Chromosome"/>
</dbReference>
<dbReference type="PANTHER" id="PTHR10681">
    <property type="entry name" value="THIOREDOXIN PEROXIDASE"/>
    <property type="match status" value="1"/>
</dbReference>
<dbReference type="EMBL" id="CP017560">
    <property type="protein sequence ID" value="AOV08403.1"/>
    <property type="molecule type" value="Genomic_DNA"/>
</dbReference>
<dbReference type="GO" id="GO:0006979">
    <property type="term" value="P:response to oxidative stress"/>
    <property type="evidence" value="ECO:0007669"/>
    <property type="project" value="TreeGrafter"/>
</dbReference>
<organism evidence="8 9">
    <name type="scientific">Sporosarcina ureilytica</name>
    <dbReference type="NCBI Taxonomy" id="298596"/>
    <lineage>
        <taxon>Bacteria</taxon>
        <taxon>Bacillati</taxon>
        <taxon>Bacillota</taxon>
        <taxon>Bacilli</taxon>
        <taxon>Bacillales</taxon>
        <taxon>Caryophanaceae</taxon>
        <taxon>Sporosarcina</taxon>
    </lineage>
</organism>
<evidence type="ECO:0000313" key="9">
    <source>
        <dbReference type="Proteomes" id="UP000185746"/>
    </source>
</evidence>
<dbReference type="GO" id="GO:0005829">
    <property type="term" value="C:cytosol"/>
    <property type="evidence" value="ECO:0007669"/>
    <property type="project" value="TreeGrafter"/>
</dbReference>
<dbReference type="CDD" id="cd03015">
    <property type="entry name" value="PRX_Typ2cys"/>
    <property type="match status" value="1"/>
</dbReference>
<gene>
    <name evidence="8" type="ORF">BI350_13230</name>
</gene>
<dbReference type="RefSeq" id="WP_075528564.1">
    <property type="nucleotide sequence ID" value="NZ_CP017560.1"/>
</dbReference>
<dbReference type="InterPro" id="IPR000866">
    <property type="entry name" value="AhpC/TSA"/>
</dbReference>